<accession>A0A3B5LRD1</accession>
<evidence type="ECO:0000313" key="1">
    <source>
        <dbReference type="Ensembl" id="ENSXCOP00000011961.1"/>
    </source>
</evidence>
<name>A0A3B5LRD1_9TELE</name>
<evidence type="ECO:0000313" key="2">
    <source>
        <dbReference type="Proteomes" id="UP000261380"/>
    </source>
</evidence>
<dbReference type="AlphaFoldDB" id="A0A3B5LRD1"/>
<reference evidence="1" key="2">
    <citation type="submission" date="2025-09" db="UniProtKB">
        <authorList>
            <consortium name="Ensembl"/>
        </authorList>
    </citation>
    <scope>IDENTIFICATION</scope>
</reference>
<dbReference type="GeneTree" id="ENSGT00600000085659"/>
<proteinExistence type="predicted"/>
<dbReference type="Ensembl" id="ENSXCOT00000012099.1">
    <property type="protein sequence ID" value="ENSXCOP00000011961.1"/>
    <property type="gene ID" value="ENSXCOG00000009053.1"/>
</dbReference>
<reference evidence="1" key="1">
    <citation type="submission" date="2025-08" db="UniProtKB">
        <authorList>
            <consortium name="Ensembl"/>
        </authorList>
    </citation>
    <scope>IDENTIFICATION</scope>
</reference>
<keyword evidence="2" id="KW-1185">Reference proteome</keyword>
<protein>
    <submittedName>
        <fullName evidence="1">Uncharacterized protein</fullName>
    </submittedName>
</protein>
<sequence>MNSCLRHIDKNFATIKKPTFKTTLNLGVLKQPYLIGDVSVDGHGLLKMFDTYTGAGKYANGSEDEARKLLRAAGVNAEAEDGKTGFEFGVFEAEAEGPNASAKPLRASAFVRAELPSVSISAGPVKAKVGLAADTGASVGPTGVEAKVLGTGFSIGRKMGVSVLGTGFEINLW</sequence>
<organism evidence="1 2">
    <name type="scientific">Xiphophorus couchianus</name>
    <name type="common">Monterrey platyfish</name>
    <dbReference type="NCBI Taxonomy" id="32473"/>
    <lineage>
        <taxon>Eukaryota</taxon>
        <taxon>Metazoa</taxon>
        <taxon>Chordata</taxon>
        <taxon>Craniata</taxon>
        <taxon>Vertebrata</taxon>
        <taxon>Euteleostomi</taxon>
        <taxon>Actinopterygii</taxon>
        <taxon>Neopterygii</taxon>
        <taxon>Teleostei</taxon>
        <taxon>Neoteleostei</taxon>
        <taxon>Acanthomorphata</taxon>
        <taxon>Ovalentaria</taxon>
        <taxon>Atherinomorphae</taxon>
        <taxon>Cyprinodontiformes</taxon>
        <taxon>Poeciliidae</taxon>
        <taxon>Poeciliinae</taxon>
        <taxon>Xiphophorus</taxon>
    </lineage>
</organism>
<dbReference type="Proteomes" id="UP000261380">
    <property type="component" value="Unplaced"/>
</dbReference>